<keyword evidence="5" id="KW-1185">Reference proteome</keyword>
<dbReference type="PROSITE" id="PS50207">
    <property type="entry name" value="CASPASE_P10"/>
    <property type="match status" value="1"/>
</dbReference>
<sequence length="269" mass="31280">MGSNLNYVTFKNDEDDFHYCVKRGLLVVFNIVNFNDSVTPRYAAHNDVNEFVTYFKEKSFSIEKHLDLTKEELISVCKMVVSRKEIEGYDCIMVLISSHGNQKGIVCKDNKTILLNDIIEKFSGQKSRIQTQTPKIFFIQACRGEEDDKGIHILQKSSLNDCTLMPDSATKPFSFYKNIFVAYSTTENKKAYSYPYHPVKSKNSEKLYGSWFILCLLSIFKEYSEKDDLLTMLTRVNKAMCFYGDDEEKKQISSQVNRLTYKIYFKKNL</sequence>
<dbReference type="InterPro" id="IPR029030">
    <property type="entry name" value="Caspase-like_dom_sf"/>
</dbReference>
<dbReference type="InterPro" id="IPR002138">
    <property type="entry name" value="Pept_C14_p10"/>
</dbReference>
<dbReference type="PANTHER" id="PTHR22576:SF41">
    <property type="entry name" value="CASPASE 14, APOPTOSIS-RELATED CYSTEINE PEPTIDASE"/>
    <property type="match status" value="1"/>
</dbReference>
<name>A0ABM4BIT6_HYDVU</name>
<dbReference type="PANTHER" id="PTHR22576">
    <property type="entry name" value="MUCOSA ASSOCIATED LYMPHOID TISSUE LYMPHOMA TRANSLOCATION PROTEIN 1/PARACASPASE"/>
    <property type="match status" value="1"/>
</dbReference>
<dbReference type="Pfam" id="PF00656">
    <property type="entry name" value="Peptidase_C14"/>
    <property type="match status" value="1"/>
</dbReference>
<feature type="domain" description="Caspase family p20" evidence="4">
    <location>
        <begin position="22"/>
        <end position="146"/>
    </location>
</feature>
<accession>A0ABM4BIT6</accession>
<proteinExistence type="inferred from homology"/>
<dbReference type="PRINTS" id="PR00376">
    <property type="entry name" value="IL1BCENZYME"/>
</dbReference>
<dbReference type="Gene3D" id="3.40.50.1460">
    <property type="match status" value="1"/>
</dbReference>
<evidence type="ECO:0000313" key="5">
    <source>
        <dbReference type="Proteomes" id="UP001652625"/>
    </source>
</evidence>
<dbReference type="SUPFAM" id="SSF52129">
    <property type="entry name" value="Caspase-like"/>
    <property type="match status" value="1"/>
</dbReference>
<evidence type="ECO:0000259" key="4">
    <source>
        <dbReference type="PROSITE" id="PS50208"/>
    </source>
</evidence>
<evidence type="ECO:0000259" key="3">
    <source>
        <dbReference type="PROSITE" id="PS50207"/>
    </source>
</evidence>
<dbReference type="InterPro" id="IPR015917">
    <property type="entry name" value="Pept_C14A"/>
</dbReference>
<evidence type="ECO:0000256" key="1">
    <source>
        <dbReference type="ARBA" id="ARBA00010134"/>
    </source>
</evidence>
<evidence type="ECO:0000313" key="6">
    <source>
        <dbReference type="RefSeq" id="XP_065648947.1"/>
    </source>
</evidence>
<evidence type="ECO:0000256" key="2">
    <source>
        <dbReference type="RuleBase" id="RU003971"/>
    </source>
</evidence>
<organism evidence="5 6">
    <name type="scientific">Hydra vulgaris</name>
    <name type="common">Hydra</name>
    <name type="synonym">Hydra attenuata</name>
    <dbReference type="NCBI Taxonomy" id="6087"/>
    <lineage>
        <taxon>Eukaryota</taxon>
        <taxon>Metazoa</taxon>
        <taxon>Cnidaria</taxon>
        <taxon>Hydrozoa</taxon>
        <taxon>Hydroidolina</taxon>
        <taxon>Anthoathecata</taxon>
        <taxon>Aplanulata</taxon>
        <taxon>Hydridae</taxon>
        <taxon>Hydra</taxon>
    </lineage>
</organism>
<comment type="similarity">
    <text evidence="1 2">Belongs to the peptidase C14A family.</text>
</comment>
<dbReference type="InterPro" id="IPR052039">
    <property type="entry name" value="Caspase-related_regulators"/>
</dbReference>
<dbReference type="Proteomes" id="UP001652625">
    <property type="component" value="Chromosome 03"/>
</dbReference>
<protein>
    <submittedName>
        <fullName evidence="6">Caspase-3-like isoform X1</fullName>
    </submittedName>
</protein>
<dbReference type="InterPro" id="IPR001309">
    <property type="entry name" value="Pept_C14_p20"/>
</dbReference>
<dbReference type="GeneID" id="105844712"/>
<gene>
    <name evidence="6" type="primary">LOC105844712</name>
</gene>
<feature type="domain" description="Caspase family p10" evidence="3">
    <location>
        <begin position="209"/>
        <end position="267"/>
    </location>
</feature>
<dbReference type="SMART" id="SM00115">
    <property type="entry name" value="CASc"/>
    <property type="match status" value="1"/>
</dbReference>
<dbReference type="RefSeq" id="XP_065648947.1">
    <property type="nucleotide sequence ID" value="XM_065792875.1"/>
</dbReference>
<dbReference type="InterPro" id="IPR011600">
    <property type="entry name" value="Pept_C14_caspase"/>
</dbReference>
<reference evidence="6" key="1">
    <citation type="submission" date="2025-08" db="UniProtKB">
        <authorList>
            <consortium name="RefSeq"/>
        </authorList>
    </citation>
    <scope>IDENTIFICATION</scope>
</reference>
<dbReference type="PROSITE" id="PS50208">
    <property type="entry name" value="CASPASE_P20"/>
    <property type="match status" value="1"/>
</dbReference>